<dbReference type="GO" id="GO:0031369">
    <property type="term" value="F:translation initiation factor binding"/>
    <property type="evidence" value="ECO:0007669"/>
    <property type="project" value="InterPro"/>
</dbReference>
<evidence type="ECO:0000256" key="2">
    <source>
        <dbReference type="ARBA" id="ARBA00022540"/>
    </source>
</evidence>
<protein>
    <submittedName>
        <fullName evidence="6">Translation initiation factor 3 subunit C</fullName>
    </submittedName>
</protein>
<dbReference type="GO" id="GO:0003743">
    <property type="term" value="F:translation initiation factor activity"/>
    <property type="evidence" value="ECO:0007669"/>
    <property type="project" value="UniProtKB-KW"/>
</dbReference>
<evidence type="ECO:0000313" key="6">
    <source>
        <dbReference type="EMBL" id="EPY20175.1"/>
    </source>
</evidence>
<accession>S9VAT5</accession>
<keyword evidence="1" id="KW-0963">Cytoplasm</keyword>
<dbReference type="EMBL" id="ATMH01009123">
    <property type="protein sequence ID" value="EPY20175.1"/>
    <property type="molecule type" value="Genomic_DNA"/>
</dbReference>
<proteinExistence type="predicted"/>
<evidence type="ECO:0000256" key="4">
    <source>
        <dbReference type="SAM" id="MobiDB-lite"/>
    </source>
</evidence>
<feature type="region of interest" description="Disordered" evidence="4">
    <location>
        <begin position="619"/>
        <end position="643"/>
    </location>
</feature>
<keyword evidence="3" id="KW-0648">Protein biosynthesis</keyword>
<dbReference type="AlphaFoldDB" id="S9VAT5"/>
<dbReference type="InterPro" id="IPR027516">
    <property type="entry name" value="EIF3C"/>
</dbReference>
<feature type="domain" description="Eukaryotic translation initiation factor 3 subunit C N-terminal" evidence="5">
    <location>
        <begin position="10"/>
        <end position="442"/>
    </location>
</feature>
<organism evidence="6 7">
    <name type="scientific">Strigomonas culicis</name>
    <dbReference type="NCBI Taxonomy" id="28005"/>
    <lineage>
        <taxon>Eukaryota</taxon>
        <taxon>Discoba</taxon>
        <taxon>Euglenozoa</taxon>
        <taxon>Kinetoplastea</taxon>
        <taxon>Metakinetoplastina</taxon>
        <taxon>Trypanosomatida</taxon>
        <taxon>Trypanosomatidae</taxon>
        <taxon>Strigomonadinae</taxon>
        <taxon>Strigomonas</taxon>
    </lineage>
</organism>
<keyword evidence="2 6" id="KW-0396">Initiation factor</keyword>
<keyword evidence="7" id="KW-1185">Reference proteome</keyword>
<dbReference type="PANTHER" id="PTHR13937">
    <property type="entry name" value="EUKARYOTIC TRANSLATION INITATION FACTOR 3, SUBUNIT 8 EIF3S8 -RELATED"/>
    <property type="match status" value="1"/>
</dbReference>
<feature type="compositionally biased region" description="Gly residues" evidence="4">
    <location>
        <begin position="634"/>
        <end position="643"/>
    </location>
</feature>
<comment type="caution">
    <text evidence="6">The sequence shown here is derived from an EMBL/GenBank/DDBJ whole genome shotgun (WGS) entry which is preliminary data.</text>
</comment>
<evidence type="ECO:0000256" key="1">
    <source>
        <dbReference type="ARBA" id="ARBA00022490"/>
    </source>
</evidence>
<dbReference type="InterPro" id="IPR008905">
    <property type="entry name" value="EIF3C_N_dom"/>
</dbReference>
<dbReference type="Pfam" id="PF05470">
    <property type="entry name" value="eIF-3c_N"/>
    <property type="match status" value="1"/>
</dbReference>
<dbReference type="OrthoDB" id="29647at2759"/>
<reference evidence="6 7" key="1">
    <citation type="journal article" date="2013" name="PLoS ONE">
        <title>Predicting the Proteins of Angomonas deanei, Strigomonas culicis and Their Respective Endosymbionts Reveals New Aspects of the Trypanosomatidae Family.</title>
        <authorList>
            <person name="Motta M.C."/>
            <person name="Martins A.C."/>
            <person name="de Souza S.S."/>
            <person name="Catta-Preta C.M."/>
            <person name="Silva R."/>
            <person name="Klein C.C."/>
            <person name="de Almeida L.G."/>
            <person name="de Lima Cunha O."/>
            <person name="Ciapina L.P."/>
            <person name="Brocchi M."/>
            <person name="Colabardini A.C."/>
            <person name="de Araujo Lima B."/>
            <person name="Machado C.R."/>
            <person name="de Almeida Soares C.M."/>
            <person name="Probst C.M."/>
            <person name="de Menezes C.B."/>
            <person name="Thompson C.E."/>
            <person name="Bartholomeu D.C."/>
            <person name="Gradia D.F."/>
            <person name="Pavoni D.P."/>
            <person name="Grisard E.C."/>
            <person name="Fantinatti-Garboggini F."/>
            <person name="Marchini F.K."/>
            <person name="Rodrigues-Luiz G.F."/>
            <person name="Wagner G."/>
            <person name="Goldman G.H."/>
            <person name="Fietto J.L."/>
            <person name="Elias M.C."/>
            <person name="Goldman M.H."/>
            <person name="Sagot M.F."/>
            <person name="Pereira M."/>
            <person name="Stoco P.H."/>
            <person name="de Mendonca-Neto R.P."/>
            <person name="Teixeira S.M."/>
            <person name="Maciel T.E."/>
            <person name="de Oliveira Mendes T.A."/>
            <person name="Urmenyi T.P."/>
            <person name="de Souza W."/>
            <person name="Schenkman S."/>
            <person name="de Vasconcelos A.T."/>
        </authorList>
    </citation>
    <scope>NUCLEOTIDE SEQUENCE [LARGE SCALE GENOMIC DNA]</scope>
</reference>
<sequence>MSDALTAFNKMRKLAETHVRKFRELPDSVVECVGEMKDVTDSLTDKTRHDFNSGKDYDSLKLLVPAFVEFTMWVEQIVNSFQAPKEEEDEGDETVATEEDCIKLIKELVDNRRKKCGDFEKIATTCGRKGYIALQLTSLSLAADTLLESSRSAPTVSNIKGSLAIVTKLFDIIAAHPSVAVSEDSSEITSHKASLAGGMSELLYKIHLNLLRFAQTFNNNTTQYNAVPYLENELVDITDAVVGYYKERNNRRGEMRCYTILLDTLGPRRQGAHDILFKEMKRQRRNIVVSSVTESIRALYSVLSNDGEDKKKAICYIAYQLALSGKYREGRDFILRSGLISFLEDNDITEHIPLAILYNRALAQIGLTAFSLGDIDQSYFIFKRLWAIEHQDVQLGQSTPQRRLVSDDDELLNFRDNVLPLHFRIPSTHLELAALLSALVIDTLNEAKNPFERKNRCKFFHRAVGKGDSLGSTWYTTPVQDRIAAAYKALKVGDFERAQESVKGIAAWESLPNKDAVLERYLSHLKETALCIFCLNNRSSFSTFSVAQLAAKYCLEEGKVRVFLNRIISDGSTLIAYWDHNDMFLHVDPNNLTHLQHLVIGTAGSVSALGPYAERRVRQTQDFQGRGRGRGRGGRGGGGRGRN</sequence>
<evidence type="ECO:0000313" key="7">
    <source>
        <dbReference type="Proteomes" id="UP000015354"/>
    </source>
</evidence>
<dbReference type="PANTHER" id="PTHR13937:SF0">
    <property type="entry name" value="EUKARYOTIC TRANSLATION INITIATION FACTOR 3 SUBUNIT C-RELATED"/>
    <property type="match status" value="1"/>
</dbReference>
<name>S9VAT5_9TRYP</name>
<dbReference type="GO" id="GO:0005852">
    <property type="term" value="C:eukaryotic translation initiation factor 3 complex"/>
    <property type="evidence" value="ECO:0007669"/>
    <property type="project" value="InterPro"/>
</dbReference>
<dbReference type="GO" id="GO:0003723">
    <property type="term" value="F:RNA binding"/>
    <property type="evidence" value="ECO:0007669"/>
    <property type="project" value="InterPro"/>
</dbReference>
<gene>
    <name evidence="6" type="ORF">STCU_09123</name>
</gene>
<evidence type="ECO:0000256" key="3">
    <source>
        <dbReference type="ARBA" id="ARBA00022917"/>
    </source>
</evidence>
<dbReference type="Proteomes" id="UP000015354">
    <property type="component" value="Unassembled WGS sequence"/>
</dbReference>
<evidence type="ECO:0000259" key="5">
    <source>
        <dbReference type="Pfam" id="PF05470"/>
    </source>
</evidence>